<dbReference type="EMBL" id="MU275838">
    <property type="protein sequence ID" value="KAI0053861.1"/>
    <property type="molecule type" value="Genomic_DNA"/>
</dbReference>
<reference evidence="1" key="1">
    <citation type="submission" date="2021-02" db="EMBL/GenBank/DDBJ databases">
        <authorList>
            <consortium name="DOE Joint Genome Institute"/>
            <person name="Ahrendt S."/>
            <person name="Looney B.P."/>
            <person name="Miyauchi S."/>
            <person name="Morin E."/>
            <person name="Drula E."/>
            <person name="Courty P.E."/>
            <person name="Chicoki N."/>
            <person name="Fauchery L."/>
            <person name="Kohler A."/>
            <person name="Kuo A."/>
            <person name="Labutti K."/>
            <person name="Pangilinan J."/>
            <person name="Lipzen A."/>
            <person name="Riley R."/>
            <person name="Andreopoulos W."/>
            <person name="He G."/>
            <person name="Johnson J."/>
            <person name="Barry K.W."/>
            <person name="Grigoriev I.V."/>
            <person name="Nagy L."/>
            <person name="Hibbett D."/>
            <person name="Henrissat B."/>
            <person name="Matheny P.B."/>
            <person name="Labbe J."/>
            <person name="Martin F."/>
        </authorList>
    </citation>
    <scope>NUCLEOTIDE SEQUENCE</scope>
    <source>
        <strain evidence="1">FP105234-sp</strain>
    </source>
</reference>
<keyword evidence="2" id="KW-1185">Reference proteome</keyword>
<evidence type="ECO:0000313" key="1">
    <source>
        <dbReference type="EMBL" id="KAI0053861.1"/>
    </source>
</evidence>
<reference evidence="1" key="2">
    <citation type="journal article" date="2022" name="New Phytol.">
        <title>Evolutionary transition to the ectomycorrhizal habit in the genomes of a hyperdiverse lineage of mushroom-forming fungi.</title>
        <authorList>
            <person name="Looney B."/>
            <person name="Miyauchi S."/>
            <person name="Morin E."/>
            <person name="Drula E."/>
            <person name="Courty P.E."/>
            <person name="Kohler A."/>
            <person name="Kuo A."/>
            <person name="LaButti K."/>
            <person name="Pangilinan J."/>
            <person name="Lipzen A."/>
            <person name="Riley R."/>
            <person name="Andreopoulos W."/>
            <person name="He G."/>
            <person name="Johnson J."/>
            <person name="Nolan M."/>
            <person name="Tritt A."/>
            <person name="Barry K.W."/>
            <person name="Grigoriev I.V."/>
            <person name="Nagy L.G."/>
            <person name="Hibbett D."/>
            <person name="Henrissat B."/>
            <person name="Matheny P.B."/>
            <person name="Labbe J."/>
            <person name="Martin F.M."/>
        </authorList>
    </citation>
    <scope>NUCLEOTIDE SEQUENCE</scope>
    <source>
        <strain evidence="1">FP105234-sp</strain>
    </source>
</reference>
<gene>
    <name evidence="1" type="ORF">FA95DRAFT_7160</name>
</gene>
<organism evidence="1 2">
    <name type="scientific">Auriscalpium vulgare</name>
    <dbReference type="NCBI Taxonomy" id="40419"/>
    <lineage>
        <taxon>Eukaryota</taxon>
        <taxon>Fungi</taxon>
        <taxon>Dikarya</taxon>
        <taxon>Basidiomycota</taxon>
        <taxon>Agaricomycotina</taxon>
        <taxon>Agaricomycetes</taxon>
        <taxon>Russulales</taxon>
        <taxon>Auriscalpiaceae</taxon>
        <taxon>Auriscalpium</taxon>
    </lineage>
</organism>
<sequence length="191" mass="20473">MHPALSSGPLSAERAARHPIHPAISKLQNVRIPKPSMSPRPPTADANATQDWNDEMSGLFEWLGLAAMASQRLQANDRVDPYVAVYANPEPSFIGELTRIRWTGLLSPAFVRAVATCASTFQPTPSSNTFVGLTLHGTPHTPLLNPVRVPRPDGEDSVSLLLSPAVPPAKGKAAGRWAAVEAVGKWDSRFG</sequence>
<protein>
    <submittedName>
        <fullName evidence="1">Uncharacterized protein</fullName>
    </submittedName>
</protein>
<proteinExistence type="predicted"/>
<evidence type="ECO:0000313" key="2">
    <source>
        <dbReference type="Proteomes" id="UP000814033"/>
    </source>
</evidence>
<dbReference type="Proteomes" id="UP000814033">
    <property type="component" value="Unassembled WGS sequence"/>
</dbReference>
<accession>A0ACB8SD94</accession>
<name>A0ACB8SD94_9AGAM</name>
<comment type="caution">
    <text evidence="1">The sequence shown here is derived from an EMBL/GenBank/DDBJ whole genome shotgun (WGS) entry which is preliminary data.</text>
</comment>